<dbReference type="EMBL" id="LMCB01000159">
    <property type="protein sequence ID" value="KZL05167.1"/>
    <property type="molecule type" value="Genomic_DNA"/>
</dbReference>
<dbReference type="Proteomes" id="UP000076577">
    <property type="component" value="Unassembled WGS sequence"/>
</dbReference>
<organism evidence="1 2">
    <name type="scientific">Pseudovibrio axinellae</name>
    <dbReference type="NCBI Taxonomy" id="989403"/>
    <lineage>
        <taxon>Bacteria</taxon>
        <taxon>Pseudomonadati</taxon>
        <taxon>Pseudomonadota</taxon>
        <taxon>Alphaproteobacteria</taxon>
        <taxon>Hyphomicrobiales</taxon>
        <taxon>Stappiaceae</taxon>
        <taxon>Pseudovibrio</taxon>
    </lineage>
</organism>
<reference evidence="1 2" key="1">
    <citation type="journal article" date="2016" name="Front. Microbiol.">
        <title>Comparative Genomic Analysis Reveals a Diverse Repertoire of Genes Involved in Prokaryote-Eukaryote Interactions within the Pseudovibrio Genus.</title>
        <authorList>
            <person name="Romano S."/>
            <person name="Fernandez-Guerra A."/>
            <person name="Reen F.J."/>
            <person name="Glockner F.O."/>
            <person name="Crowley S.P."/>
            <person name="O'Sullivan O."/>
            <person name="Cotter P.D."/>
            <person name="Adams C."/>
            <person name="Dobson A.D."/>
            <person name="O'Gara F."/>
        </authorList>
    </citation>
    <scope>NUCLEOTIDE SEQUENCE [LARGE SCALE GENOMIC DNA]</scope>
    <source>
        <strain evidence="1 2">Ad2</strain>
    </source>
</reference>
<sequence>MSHGQPSNPDAGERYLSSLAQKVALHMPDMNVRAATLAAPGKLEQAIACAEGLPLVFPLFMADGWFVRKALPNRLGALKPRILPPLGILPELPALVAELLKERILQQGWELENTRLLIAAHGSATGPVPAECTRAFAGLLLQHIALGDTRIGFLEQRPFLHETASDMDRQTILLPLFAGDGGHVESDLPLALKHAGFHGLRLPALGQLNFVPELIATQLQKASSCKVAA</sequence>
<dbReference type="PATRIC" id="fig|989403.3.peg.4954"/>
<comment type="caution">
    <text evidence="1">The sequence shown here is derived from an EMBL/GenBank/DDBJ whole genome shotgun (WGS) entry which is preliminary data.</text>
</comment>
<dbReference type="Gene3D" id="3.40.50.1400">
    <property type="match status" value="2"/>
</dbReference>
<name>A0A165T1H3_9HYPH</name>
<evidence type="ECO:0000313" key="2">
    <source>
        <dbReference type="Proteomes" id="UP000076577"/>
    </source>
</evidence>
<protein>
    <recommendedName>
        <fullName evidence="3">Sirohydrochlorin ferrochelatase</fullName>
    </recommendedName>
</protein>
<accession>A0A165T1H3</accession>
<keyword evidence="2" id="KW-1185">Reference proteome</keyword>
<dbReference type="STRING" id="989403.SAMN05421798_11184"/>
<dbReference type="AlphaFoldDB" id="A0A165T1H3"/>
<dbReference type="SUPFAM" id="SSF53800">
    <property type="entry name" value="Chelatase"/>
    <property type="match status" value="2"/>
</dbReference>
<evidence type="ECO:0000313" key="1">
    <source>
        <dbReference type="EMBL" id="KZL05167.1"/>
    </source>
</evidence>
<gene>
    <name evidence="1" type="ORF">PsAD2_04522</name>
</gene>
<proteinExistence type="predicted"/>
<evidence type="ECO:0008006" key="3">
    <source>
        <dbReference type="Google" id="ProtNLM"/>
    </source>
</evidence>
<dbReference type="OrthoDB" id="7346027at2"/>